<dbReference type="RefSeq" id="WP_146373110.1">
    <property type="nucleotide sequence ID" value="NZ_SJPP01000002.1"/>
</dbReference>
<feature type="transmembrane region" description="Helical" evidence="1">
    <location>
        <begin position="87"/>
        <end position="105"/>
    </location>
</feature>
<keyword evidence="1" id="KW-0812">Transmembrane</keyword>
<gene>
    <name evidence="2" type="ORF">CA54_46570</name>
</gene>
<proteinExistence type="predicted"/>
<dbReference type="OrthoDB" id="515418at2"/>
<keyword evidence="3" id="KW-1185">Reference proteome</keyword>
<dbReference type="EMBL" id="SJPP01000002">
    <property type="protein sequence ID" value="TWU09416.1"/>
    <property type="molecule type" value="Genomic_DNA"/>
</dbReference>
<evidence type="ECO:0000313" key="2">
    <source>
        <dbReference type="EMBL" id="TWU09416.1"/>
    </source>
</evidence>
<evidence type="ECO:0000256" key="1">
    <source>
        <dbReference type="SAM" id="Phobius"/>
    </source>
</evidence>
<comment type="caution">
    <text evidence="2">The sequence shown here is derived from an EMBL/GenBank/DDBJ whole genome shotgun (WGS) entry which is preliminary data.</text>
</comment>
<organism evidence="2 3">
    <name type="scientific">Symmachiella macrocystis</name>
    <dbReference type="NCBI Taxonomy" id="2527985"/>
    <lineage>
        <taxon>Bacteria</taxon>
        <taxon>Pseudomonadati</taxon>
        <taxon>Planctomycetota</taxon>
        <taxon>Planctomycetia</taxon>
        <taxon>Planctomycetales</taxon>
        <taxon>Planctomycetaceae</taxon>
        <taxon>Symmachiella</taxon>
    </lineage>
</organism>
<accession>A0A5C6BDQ4</accession>
<keyword evidence="1" id="KW-1133">Transmembrane helix</keyword>
<feature type="transmembrane region" description="Helical" evidence="1">
    <location>
        <begin position="6"/>
        <end position="30"/>
    </location>
</feature>
<protein>
    <submittedName>
        <fullName evidence="2">Uncharacterized protein</fullName>
    </submittedName>
</protein>
<keyword evidence="1" id="KW-0472">Membrane</keyword>
<dbReference type="AlphaFoldDB" id="A0A5C6BDQ4"/>
<sequence>MTDIRLAIGLVALMSGLMVMSNILAIVFGLRLKRLLRDVPCIESYDDLYDLKAEVRVQMHGALLGIALICLTLLVTITGTILYGRMFFFVAMLMFSLYVITAFWLSSLETKVRAIPVSNEEFQKERDHITHVWVKKAFPDW</sequence>
<name>A0A5C6BDQ4_9PLAN</name>
<feature type="transmembrane region" description="Helical" evidence="1">
    <location>
        <begin position="61"/>
        <end position="81"/>
    </location>
</feature>
<evidence type="ECO:0000313" key="3">
    <source>
        <dbReference type="Proteomes" id="UP000320735"/>
    </source>
</evidence>
<reference evidence="2 3" key="1">
    <citation type="submission" date="2019-02" db="EMBL/GenBank/DDBJ databases">
        <title>Deep-cultivation of Planctomycetes and their phenomic and genomic characterization uncovers novel biology.</title>
        <authorList>
            <person name="Wiegand S."/>
            <person name="Jogler M."/>
            <person name="Boedeker C."/>
            <person name="Pinto D."/>
            <person name="Vollmers J."/>
            <person name="Rivas-Marin E."/>
            <person name="Kohn T."/>
            <person name="Peeters S.H."/>
            <person name="Heuer A."/>
            <person name="Rast P."/>
            <person name="Oberbeckmann S."/>
            <person name="Bunk B."/>
            <person name="Jeske O."/>
            <person name="Meyerdierks A."/>
            <person name="Storesund J.E."/>
            <person name="Kallscheuer N."/>
            <person name="Luecker S."/>
            <person name="Lage O.M."/>
            <person name="Pohl T."/>
            <person name="Merkel B.J."/>
            <person name="Hornburger P."/>
            <person name="Mueller R.-W."/>
            <person name="Bruemmer F."/>
            <person name="Labrenz M."/>
            <person name="Spormann A.M."/>
            <person name="Op Den Camp H."/>
            <person name="Overmann J."/>
            <person name="Amann R."/>
            <person name="Jetten M.S.M."/>
            <person name="Mascher T."/>
            <person name="Medema M.H."/>
            <person name="Devos D.P."/>
            <person name="Kaster A.-K."/>
            <person name="Ovreas L."/>
            <person name="Rohde M."/>
            <person name="Galperin M.Y."/>
            <person name="Jogler C."/>
        </authorList>
    </citation>
    <scope>NUCLEOTIDE SEQUENCE [LARGE SCALE GENOMIC DNA]</scope>
    <source>
        <strain evidence="2 3">CA54</strain>
    </source>
</reference>
<dbReference type="Proteomes" id="UP000320735">
    <property type="component" value="Unassembled WGS sequence"/>
</dbReference>